<feature type="region of interest" description="Disordered" evidence="1">
    <location>
        <begin position="161"/>
        <end position="186"/>
    </location>
</feature>
<dbReference type="AlphaFoldDB" id="A0A9P4K7D3"/>
<protein>
    <submittedName>
        <fullName evidence="2">Uncharacterized protein</fullName>
    </submittedName>
</protein>
<gene>
    <name evidence="2" type="ORF">CC78DRAFT_581523</name>
</gene>
<comment type="caution">
    <text evidence="2">The sequence shown here is derived from an EMBL/GenBank/DDBJ whole genome shotgun (WGS) entry which is preliminary data.</text>
</comment>
<dbReference type="Proteomes" id="UP000800093">
    <property type="component" value="Unassembled WGS sequence"/>
</dbReference>
<dbReference type="EMBL" id="ML986626">
    <property type="protein sequence ID" value="KAF2263431.1"/>
    <property type="molecule type" value="Genomic_DNA"/>
</dbReference>
<feature type="region of interest" description="Disordered" evidence="1">
    <location>
        <begin position="1"/>
        <end position="23"/>
    </location>
</feature>
<sequence>MRPQLRTVTGPASNDAEAAKGPRWLHFPPPPAHNFSSTGRVLRVASPSALLVLVSAGWLLARRQAMTERCLPPVPHARTPLYTSSARTAAAYASGLFSLLLSGVQLLRRRRCWLRPDQGVLPGDFPYSSDACSLPTANPLPGSRFRPSPFSRHQRLVTASVRSASRTQGSAKWHAQQEPRPMPPLPEAAFRRRRRATFCATDETRAVKAMTMVHLAPVLLTRSSRAQGTARCFTTHYVAVPRGTAVCLLLKLRMPASRLPLSHHIGRLHHRMESESLPKHAFPIPIPRDHLTRWLAAALGWKDNPRAFAAYHSTFALCPIFAQTADGLKPSMYAVFLVLALRPVDIPDRPGPHRDPESGAALDCTLPTPPTPIKRLGGHRSGHCPSGTTFCPADAVPQRYSEGERTTARTEFLVEYESVYDRAALNIYIKTQHDDGL</sequence>
<feature type="compositionally biased region" description="Polar residues" evidence="1">
    <location>
        <begin position="161"/>
        <end position="170"/>
    </location>
</feature>
<evidence type="ECO:0000313" key="3">
    <source>
        <dbReference type="Proteomes" id="UP000800093"/>
    </source>
</evidence>
<evidence type="ECO:0000256" key="1">
    <source>
        <dbReference type="SAM" id="MobiDB-lite"/>
    </source>
</evidence>
<evidence type="ECO:0000313" key="2">
    <source>
        <dbReference type="EMBL" id="KAF2263431.1"/>
    </source>
</evidence>
<organism evidence="2 3">
    <name type="scientific">Lojkania enalia</name>
    <dbReference type="NCBI Taxonomy" id="147567"/>
    <lineage>
        <taxon>Eukaryota</taxon>
        <taxon>Fungi</taxon>
        <taxon>Dikarya</taxon>
        <taxon>Ascomycota</taxon>
        <taxon>Pezizomycotina</taxon>
        <taxon>Dothideomycetes</taxon>
        <taxon>Pleosporomycetidae</taxon>
        <taxon>Pleosporales</taxon>
        <taxon>Pleosporales incertae sedis</taxon>
        <taxon>Lojkania</taxon>
    </lineage>
</organism>
<accession>A0A9P4K7D3</accession>
<name>A0A9P4K7D3_9PLEO</name>
<reference evidence="3" key="1">
    <citation type="journal article" date="2020" name="Stud. Mycol.">
        <title>101 Dothideomycetes genomes: A test case for predicting lifestyles and emergence of pathogens.</title>
        <authorList>
            <person name="Haridas S."/>
            <person name="Albert R."/>
            <person name="Binder M."/>
            <person name="Bloem J."/>
            <person name="LaButti K."/>
            <person name="Salamov A."/>
            <person name="Andreopoulos B."/>
            <person name="Baker S."/>
            <person name="Barry K."/>
            <person name="Bills G."/>
            <person name="Bluhm B."/>
            <person name="Cannon C."/>
            <person name="Castanera R."/>
            <person name="Culley D."/>
            <person name="Daum C."/>
            <person name="Ezra D."/>
            <person name="Gonzalez J."/>
            <person name="Henrissat B."/>
            <person name="Kuo A."/>
            <person name="Liang C."/>
            <person name="Lipzen A."/>
            <person name="Lutzoni F."/>
            <person name="Magnuson J."/>
            <person name="Mondo S."/>
            <person name="Nolan M."/>
            <person name="Ohm R."/>
            <person name="Pangilinan J."/>
            <person name="Park H.-J."/>
            <person name="Ramirez L."/>
            <person name="Alfaro M."/>
            <person name="Sun H."/>
            <person name="Tritt A."/>
            <person name="Yoshinaga Y."/>
            <person name="Zwiers L.-H."/>
            <person name="Turgeon B."/>
            <person name="Goodwin S."/>
            <person name="Spatafora J."/>
            <person name="Crous P."/>
            <person name="Grigoriev I."/>
        </authorList>
    </citation>
    <scope>NUCLEOTIDE SEQUENCE [LARGE SCALE GENOMIC DNA]</scope>
    <source>
        <strain evidence="3">CBS 304.66</strain>
    </source>
</reference>
<feature type="compositionally biased region" description="Polar residues" evidence="1">
    <location>
        <begin position="1"/>
        <end position="12"/>
    </location>
</feature>
<proteinExistence type="predicted"/>
<keyword evidence="3" id="KW-1185">Reference proteome</keyword>